<protein>
    <submittedName>
        <fullName evidence="1">DNA (Cytosine-5)-methyltransferase DRM2-like protein</fullName>
    </submittedName>
</protein>
<accession>A0A1R3IDI9</accession>
<dbReference type="AlphaFoldDB" id="A0A1R3IDI9"/>
<keyword evidence="2" id="KW-1185">Reference proteome</keyword>
<dbReference type="STRING" id="93759.A0A1R3IDI9"/>
<organism evidence="1 2">
    <name type="scientific">Corchorus olitorius</name>
    <dbReference type="NCBI Taxonomy" id="93759"/>
    <lineage>
        <taxon>Eukaryota</taxon>
        <taxon>Viridiplantae</taxon>
        <taxon>Streptophyta</taxon>
        <taxon>Embryophyta</taxon>
        <taxon>Tracheophyta</taxon>
        <taxon>Spermatophyta</taxon>
        <taxon>Magnoliopsida</taxon>
        <taxon>eudicotyledons</taxon>
        <taxon>Gunneridae</taxon>
        <taxon>Pentapetalae</taxon>
        <taxon>rosids</taxon>
        <taxon>malvids</taxon>
        <taxon>Malvales</taxon>
        <taxon>Malvaceae</taxon>
        <taxon>Grewioideae</taxon>
        <taxon>Apeibeae</taxon>
        <taxon>Corchorus</taxon>
    </lineage>
</organism>
<sequence length="82" mass="9074">MVLKAIQENGDENIDSILETLLTYAEFFNPDSDDESKLLFLTKMGYSEAEAFNSHGDHVVDSSIAELTDFICAAQISNSYSC</sequence>
<reference evidence="2" key="1">
    <citation type="submission" date="2013-09" db="EMBL/GenBank/DDBJ databases">
        <title>Corchorus olitorius genome sequencing.</title>
        <authorList>
            <person name="Alam M."/>
            <person name="Haque M.S."/>
            <person name="Islam M.S."/>
            <person name="Emdad E.M."/>
            <person name="Islam M.M."/>
            <person name="Ahmed B."/>
            <person name="Halim A."/>
            <person name="Hossen Q.M.M."/>
            <person name="Hossain M.Z."/>
            <person name="Ahmed R."/>
            <person name="Khan M.M."/>
            <person name="Islam R."/>
            <person name="Rashid M.M."/>
            <person name="Khan S.A."/>
            <person name="Rahman M.S."/>
            <person name="Alam M."/>
            <person name="Yahiya A.S."/>
            <person name="Khan M.S."/>
            <person name="Azam M.S."/>
            <person name="Haque T."/>
            <person name="Lashkar M.Z.H."/>
            <person name="Akhand A.I."/>
            <person name="Morshed G."/>
            <person name="Roy S."/>
            <person name="Uddin K.S."/>
            <person name="Rabeya T."/>
            <person name="Hossain A.S."/>
            <person name="Chowdhury A."/>
            <person name="Snigdha A.R."/>
            <person name="Mortoza M.S."/>
            <person name="Matin S.A."/>
            <person name="Hoque S.M.E."/>
            <person name="Islam M.K."/>
            <person name="Roy D.K."/>
            <person name="Haider R."/>
            <person name="Moosa M.M."/>
            <person name="Elias S.M."/>
            <person name="Hasan A.M."/>
            <person name="Jahan S."/>
            <person name="Shafiuddin M."/>
            <person name="Mahmood N."/>
            <person name="Shommy N.S."/>
        </authorList>
    </citation>
    <scope>NUCLEOTIDE SEQUENCE [LARGE SCALE GENOMIC DNA]</scope>
    <source>
        <strain evidence="2">cv. O-4</strain>
    </source>
</reference>
<dbReference type="EMBL" id="AWUE01018407">
    <property type="protein sequence ID" value="OMO80649.1"/>
    <property type="molecule type" value="Genomic_DNA"/>
</dbReference>
<comment type="caution">
    <text evidence="1">The sequence shown here is derived from an EMBL/GenBank/DDBJ whole genome shotgun (WGS) entry which is preliminary data.</text>
</comment>
<evidence type="ECO:0000313" key="1">
    <source>
        <dbReference type="EMBL" id="OMO80649.1"/>
    </source>
</evidence>
<name>A0A1R3IDI9_9ROSI</name>
<evidence type="ECO:0000313" key="2">
    <source>
        <dbReference type="Proteomes" id="UP000187203"/>
    </source>
</evidence>
<gene>
    <name evidence="1" type="ORF">COLO4_24010</name>
</gene>
<dbReference type="Proteomes" id="UP000187203">
    <property type="component" value="Unassembled WGS sequence"/>
</dbReference>
<dbReference type="OrthoDB" id="641149at2759"/>
<proteinExistence type="predicted"/>